<keyword evidence="4" id="KW-1185">Reference proteome</keyword>
<dbReference type="InterPro" id="IPR029787">
    <property type="entry name" value="Nucleotide_cyclase"/>
</dbReference>
<feature type="region of interest" description="Disordered" evidence="1">
    <location>
        <begin position="499"/>
        <end position="529"/>
    </location>
</feature>
<dbReference type="Gene3D" id="3.30.70.1230">
    <property type="entry name" value="Nucleotide cyclase"/>
    <property type="match status" value="1"/>
</dbReference>
<evidence type="ECO:0000313" key="3">
    <source>
        <dbReference type="EMBL" id="KAG2388343.1"/>
    </source>
</evidence>
<dbReference type="RefSeq" id="XP_044552335.1">
    <property type="nucleotide sequence ID" value="XM_044694779.1"/>
</dbReference>
<keyword evidence="2" id="KW-0472">Membrane</keyword>
<comment type="caution">
    <text evidence="3">The sequence shown here is derived from an EMBL/GenBank/DDBJ whole genome shotgun (WGS) entry which is preliminary data.</text>
</comment>
<feature type="transmembrane region" description="Helical" evidence="2">
    <location>
        <begin position="403"/>
        <end position="429"/>
    </location>
</feature>
<keyword evidence="2" id="KW-0812">Transmembrane</keyword>
<accession>A0AA88KNA4</accession>
<organism evidence="3 4">
    <name type="scientific">Naegleria lovaniensis</name>
    <name type="common">Amoeba</name>
    <dbReference type="NCBI Taxonomy" id="51637"/>
    <lineage>
        <taxon>Eukaryota</taxon>
        <taxon>Discoba</taxon>
        <taxon>Heterolobosea</taxon>
        <taxon>Tetramitia</taxon>
        <taxon>Eutetramitia</taxon>
        <taxon>Vahlkampfiidae</taxon>
        <taxon>Naegleria</taxon>
    </lineage>
</organism>
<feature type="compositionally biased region" description="Polar residues" evidence="1">
    <location>
        <begin position="507"/>
        <end position="524"/>
    </location>
</feature>
<gene>
    <name evidence="3" type="ORF">C9374_000507</name>
</gene>
<dbReference type="Proteomes" id="UP000816034">
    <property type="component" value="Unassembled WGS sequence"/>
</dbReference>
<dbReference type="GeneID" id="68092969"/>
<feature type="transmembrane region" description="Helical" evidence="2">
    <location>
        <begin position="57"/>
        <end position="80"/>
    </location>
</feature>
<sequence length="830" mass="93672">MTRNQVHPSQKHPPHSSTNNEQEGDRKDLSSPLLTANLMENTFDSNRKTHWFLSIRFCLILLVSCLTILSVLALSITWGACFIPTITQLSNSYRDHQLERIIDVVDETLSDIAKTSEEIKQQIIGDGLTLAPNTTEIHRKIWSCVKSTSKTHEGVVIACFFGDSSLNVVGAGRLNKFAQAAAYTVSSLNTHIHYCPPPEQNDYCLINESNPGRIMPPLNFKYAQEQCNKYPGEVVYVPSRVEAHLVDVTKMSLVNCVPLSNGTSVDSKGNRFAYFFGHDLTSASVAIQLKSLVQPLSGYRGFIVETQTGYLIAVDNNATLSQLQGTKIFRATSETVNDTDINSISKTAMTNLGMSFTELPCNTHLLTSDTTRYISLYRLCTVTRVDWVIVLSAPQWNFISSTVIAIVTAIWGSLVIISVGIMVGVLFSVRIAKSIYQLIELFESVAHMDLECLSVQKSNFSEIYLLQKQFVYMIHRMKLYKSFIPSHLLAELEQQGDSTTKVEDETSMVSSGTSRNSLESSKGVSLSHHGISSSKKKYLSKDNKFQLYLEKRRVTLVQVMLEGLNEWVHSISPNEMVLLLSDVYDQLNSICRVSGASQISSLENDSLIIAFNATRDQQKHEEKAALFCHVLNEKLVGLKYMKWKNEKSQQLNVHYADLMNFRFALITQECLCGNVGSQEMKQFSVLSSGKYNLAILMDVAKHLNVNMVCSENVKNGCSKAFNLRYLETQNFVDDMYINSFGSVSSAACSIPQHQVHIYEIGAKLHVENDEWMYELSEKEKKNQWNEYNKATHLFLDRRYQEALDLFQTFYHSNTNDKPTENLIQKCQSFM</sequence>
<keyword evidence="2" id="KW-1133">Transmembrane helix</keyword>
<evidence type="ECO:0000313" key="4">
    <source>
        <dbReference type="Proteomes" id="UP000816034"/>
    </source>
</evidence>
<reference evidence="3 4" key="1">
    <citation type="journal article" date="2018" name="BMC Genomics">
        <title>The genome of Naegleria lovaniensis, the basis for a comparative approach to unravel pathogenicity factors of the human pathogenic amoeba N. fowleri.</title>
        <authorList>
            <person name="Liechti N."/>
            <person name="Schurch N."/>
            <person name="Bruggmann R."/>
            <person name="Wittwer M."/>
        </authorList>
    </citation>
    <scope>NUCLEOTIDE SEQUENCE [LARGE SCALE GENOMIC DNA]</scope>
    <source>
        <strain evidence="3 4">ATCC 30569</strain>
    </source>
</reference>
<proteinExistence type="predicted"/>
<evidence type="ECO:0000256" key="1">
    <source>
        <dbReference type="SAM" id="MobiDB-lite"/>
    </source>
</evidence>
<dbReference type="EMBL" id="PYSW02000010">
    <property type="protein sequence ID" value="KAG2388343.1"/>
    <property type="molecule type" value="Genomic_DNA"/>
</dbReference>
<dbReference type="SUPFAM" id="SSF55073">
    <property type="entry name" value="Nucleotide cyclase"/>
    <property type="match status" value="1"/>
</dbReference>
<dbReference type="AlphaFoldDB" id="A0AA88KNA4"/>
<protein>
    <recommendedName>
        <fullName evidence="5">Guanylate cyclase domain-containing protein</fullName>
    </recommendedName>
</protein>
<evidence type="ECO:0000256" key="2">
    <source>
        <dbReference type="SAM" id="Phobius"/>
    </source>
</evidence>
<feature type="region of interest" description="Disordered" evidence="1">
    <location>
        <begin position="1"/>
        <end position="28"/>
    </location>
</feature>
<evidence type="ECO:0008006" key="5">
    <source>
        <dbReference type="Google" id="ProtNLM"/>
    </source>
</evidence>
<name>A0AA88KNA4_NAELO</name>